<name>A0A094SCT3_9ZZZZ</name>
<dbReference type="Gene3D" id="3.40.430.10">
    <property type="entry name" value="Dihydrofolate Reductase, subunit A"/>
    <property type="match status" value="1"/>
</dbReference>
<accession>A0A094SCT3</accession>
<evidence type="ECO:0000256" key="1">
    <source>
        <dbReference type="ARBA" id="ARBA00004882"/>
    </source>
</evidence>
<dbReference type="UniPathway" id="UPA00275">
    <property type="reaction ID" value="UER00401"/>
</dbReference>
<comment type="pathway">
    <text evidence="1">Cofactor biosynthesis; riboflavin biosynthesis; 5-amino-6-(D-ribitylamino)uracil from GTP: step 2/4.</text>
</comment>
<evidence type="ECO:0000313" key="10">
    <source>
        <dbReference type="EMBL" id="KGA15923.1"/>
    </source>
</evidence>
<evidence type="ECO:0000256" key="5">
    <source>
        <dbReference type="ARBA" id="ARBA00022833"/>
    </source>
</evidence>
<proteinExistence type="predicted"/>
<dbReference type="GO" id="GO:0008703">
    <property type="term" value="F:5-amino-6-(5-phosphoribosylamino)uracil reductase activity"/>
    <property type="evidence" value="ECO:0007669"/>
    <property type="project" value="InterPro"/>
</dbReference>
<evidence type="ECO:0000256" key="8">
    <source>
        <dbReference type="ARBA" id="ARBA00023268"/>
    </source>
</evidence>
<dbReference type="SUPFAM" id="SSF53597">
    <property type="entry name" value="Dihydrofolate reductase-like"/>
    <property type="match status" value="1"/>
</dbReference>
<dbReference type="GO" id="GO:0008270">
    <property type="term" value="F:zinc ion binding"/>
    <property type="evidence" value="ECO:0007669"/>
    <property type="project" value="InterPro"/>
</dbReference>
<evidence type="ECO:0000256" key="4">
    <source>
        <dbReference type="ARBA" id="ARBA00022723"/>
    </source>
</evidence>
<dbReference type="GO" id="GO:0009231">
    <property type="term" value="P:riboflavin biosynthetic process"/>
    <property type="evidence" value="ECO:0007669"/>
    <property type="project" value="UniProtKB-UniPathway"/>
</dbReference>
<keyword evidence="7" id="KW-0560">Oxidoreductase</keyword>
<keyword evidence="6" id="KW-0521">NADP</keyword>
<reference evidence="10" key="1">
    <citation type="submission" date="2014-05" db="EMBL/GenBank/DDBJ databases">
        <title>Key roles for freshwater Actinobacteria revealed by deep metagenomic sequencing.</title>
        <authorList>
            <person name="Ghai R."/>
            <person name="Mizuno C.M."/>
            <person name="Picazo A."/>
            <person name="Camacho A."/>
            <person name="Rodriguez-Valera F."/>
        </authorList>
    </citation>
    <scope>NUCLEOTIDE SEQUENCE</scope>
</reference>
<dbReference type="InterPro" id="IPR002734">
    <property type="entry name" value="RibDG_C"/>
</dbReference>
<dbReference type="InterPro" id="IPR002125">
    <property type="entry name" value="CMP_dCMP_dom"/>
</dbReference>
<dbReference type="PIRSF" id="PIRSF006769">
    <property type="entry name" value="RibD"/>
    <property type="match status" value="1"/>
</dbReference>
<sequence>MKQVLRAEAAMARAIDCARLGLGKTFPNPIVGAVITSATGEVLSEGFHQGGDHAEVIALNAVKEIPVGAILYVSLEPCNHHGKTPPCVDAIIKSGLKKVVYAVNDPNPAAAGGADRLRAAGIEVESGIGEVQARLENRAWLTKIELGRPRITWKIASTMDGKVAASDGSSKWITGELARTDVAHMRSQFDAIITSTATVIADDPLMTSKGFGKNPVRIVMGRTEINAGAQIMDGSAETIFIKSQNLKDLITLANERGFNQVLIESGPTFGTALLREDLIDEVVLFQAPTLLGSGTPSIGDLGITNIAGRLDFEISDVEVIGSDLKITLFKSANSTESGR</sequence>
<keyword evidence="5" id="KW-0862">Zinc</keyword>
<dbReference type="Pfam" id="PF00383">
    <property type="entry name" value="dCMP_cyt_deam_1"/>
    <property type="match status" value="1"/>
</dbReference>
<comment type="caution">
    <text evidence="10">The sequence shown here is derived from an EMBL/GenBank/DDBJ whole genome shotgun (WGS) entry which is preliminary data.</text>
</comment>
<gene>
    <name evidence="10" type="ORF">GM50_15980</name>
</gene>
<dbReference type="PROSITE" id="PS00903">
    <property type="entry name" value="CYT_DCMP_DEAMINASES_1"/>
    <property type="match status" value="1"/>
</dbReference>
<dbReference type="NCBIfam" id="TIGR00326">
    <property type="entry name" value="eubact_ribD"/>
    <property type="match status" value="1"/>
</dbReference>
<keyword evidence="4" id="KW-0479">Metal-binding</keyword>
<dbReference type="SUPFAM" id="SSF53927">
    <property type="entry name" value="Cytidine deaminase-like"/>
    <property type="match status" value="1"/>
</dbReference>
<feature type="domain" description="CMP/dCMP-type deaminase" evidence="9">
    <location>
        <begin position="5"/>
        <end position="125"/>
    </location>
</feature>
<dbReference type="InterPro" id="IPR024072">
    <property type="entry name" value="DHFR-like_dom_sf"/>
</dbReference>
<dbReference type="EMBL" id="JNSK01000080">
    <property type="protein sequence ID" value="KGA15923.1"/>
    <property type="molecule type" value="Genomic_DNA"/>
</dbReference>
<dbReference type="InterPro" id="IPR050765">
    <property type="entry name" value="Riboflavin_Biosynth_HTPR"/>
</dbReference>
<dbReference type="GO" id="GO:0008835">
    <property type="term" value="F:diaminohydroxyphosphoribosylaminopyrimidine deaminase activity"/>
    <property type="evidence" value="ECO:0007669"/>
    <property type="project" value="InterPro"/>
</dbReference>
<dbReference type="CDD" id="cd01284">
    <property type="entry name" value="Riboflavin_deaminase-reductase"/>
    <property type="match status" value="1"/>
</dbReference>
<dbReference type="Gene3D" id="3.40.140.10">
    <property type="entry name" value="Cytidine Deaminase, domain 2"/>
    <property type="match status" value="1"/>
</dbReference>
<evidence type="ECO:0000259" key="9">
    <source>
        <dbReference type="PROSITE" id="PS51747"/>
    </source>
</evidence>
<keyword evidence="3" id="KW-0686">Riboflavin biosynthesis</keyword>
<evidence type="ECO:0000256" key="3">
    <source>
        <dbReference type="ARBA" id="ARBA00022619"/>
    </source>
</evidence>
<dbReference type="InterPro" id="IPR004794">
    <property type="entry name" value="Eubact_RibD"/>
</dbReference>
<dbReference type="InterPro" id="IPR016193">
    <property type="entry name" value="Cytidine_deaminase-like"/>
</dbReference>
<evidence type="ECO:0000256" key="2">
    <source>
        <dbReference type="ARBA" id="ARBA00004910"/>
    </source>
</evidence>
<organism evidence="10">
    <name type="scientific">freshwater metagenome</name>
    <dbReference type="NCBI Taxonomy" id="449393"/>
    <lineage>
        <taxon>unclassified sequences</taxon>
        <taxon>metagenomes</taxon>
        <taxon>ecological metagenomes</taxon>
    </lineage>
</organism>
<dbReference type="PROSITE" id="PS51747">
    <property type="entry name" value="CYT_DCMP_DEAMINASES_2"/>
    <property type="match status" value="1"/>
</dbReference>
<keyword evidence="8" id="KW-0511">Multifunctional enzyme</keyword>
<evidence type="ECO:0000256" key="7">
    <source>
        <dbReference type="ARBA" id="ARBA00023002"/>
    </source>
</evidence>
<dbReference type="AlphaFoldDB" id="A0A094SCT3"/>
<dbReference type="Pfam" id="PF01872">
    <property type="entry name" value="RibD_C"/>
    <property type="match status" value="1"/>
</dbReference>
<evidence type="ECO:0000256" key="6">
    <source>
        <dbReference type="ARBA" id="ARBA00022857"/>
    </source>
</evidence>
<dbReference type="PANTHER" id="PTHR38011">
    <property type="entry name" value="DIHYDROFOLATE REDUCTASE FAMILY PROTEIN (AFU_ORTHOLOGUE AFUA_8G06820)"/>
    <property type="match status" value="1"/>
</dbReference>
<dbReference type="PANTHER" id="PTHR38011:SF7">
    <property type="entry name" value="2,5-DIAMINO-6-RIBOSYLAMINO-4(3H)-PYRIMIDINONE 5'-PHOSPHATE REDUCTASE"/>
    <property type="match status" value="1"/>
</dbReference>
<protein>
    <recommendedName>
        <fullName evidence="9">CMP/dCMP-type deaminase domain-containing protein</fullName>
    </recommendedName>
</protein>
<comment type="pathway">
    <text evidence="2">Cofactor biosynthesis; riboflavin biosynthesis; 5-amino-6-(D-ribitylamino)uracil from GTP: step 3/4.</text>
</comment>
<dbReference type="InterPro" id="IPR016192">
    <property type="entry name" value="APOBEC/CMP_deaminase_Zn-bd"/>
</dbReference>